<reference evidence="7" key="1">
    <citation type="submission" date="2016-10" db="EMBL/GenBank/DDBJ databases">
        <authorList>
            <person name="Varghese N."/>
            <person name="Submissions S."/>
        </authorList>
    </citation>
    <scope>NUCLEOTIDE SEQUENCE [LARGE SCALE GENOMIC DNA]</scope>
    <source>
        <strain evidence="7">CL127</strain>
    </source>
</reference>
<dbReference type="PROSITE" id="PS01124">
    <property type="entry name" value="HTH_ARAC_FAMILY_2"/>
    <property type="match status" value="1"/>
</dbReference>
<dbReference type="InterPro" id="IPR009057">
    <property type="entry name" value="Homeodomain-like_sf"/>
</dbReference>
<evidence type="ECO:0000256" key="2">
    <source>
        <dbReference type="ARBA" id="ARBA00023125"/>
    </source>
</evidence>
<feature type="region of interest" description="Disordered" evidence="4">
    <location>
        <begin position="304"/>
        <end position="327"/>
    </location>
</feature>
<gene>
    <name evidence="6" type="ORF">SAMN04488591_3280</name>
</gene>
<dbReference type="SUPFAM" id="SSF46689">
    <property type="entry name" value="Homeodomain-like"/>
    <property type="match status" value="1"/>
</dbReference>
<keyword evidence="1" id="KW-0805">Transcription regulation</keyword>
<dbReference type="Pfam" id="PF12833">
    <property type="entry name" value="HTH_18"/>
    <property type="match status" value="1"/>
</dbReference>
<keyword evidence="2 6" id="KW-0238">DNA-binding</keyword>
<proteinExistence type="predicted"/>
<feature type="domain" description="HTH araC/xylS-type" evidence="5">
    <location>
        <begin position="211"/>
        <end position="312"/>
    </location>
</feature>
<dbReference type="AlphaFoldDB" id="A0A1I6J395"/>
<dbReference type="PANTHER" id="PTHR43280">
    <property type="entry name" value="ARAC-FAMILY TRANSCRIPTIONAL REGULATOR"/>
    <property type="match status" value="1"/>
</dbReference>
<accession>A0A1I6J395</accession>
<dbReference type="PANTHER" id="PTHR43280:SF31">
    <property type="entry name" value="TRANSCRIPTIONAL REGULATORY PROTEIN"/>
    <property type="match status" value="1"/>
</dbReference>
<dbReference type="RefSeq" id="WP_091741729.1">
    <property type="nucleotide sequence ID" value="NZ_FOYR01000004.1"/>
</dbReference>
<evidence type="ECO:0000259" key="5">
    <source>
        <dbReference type="PROSITE" id="PS01124"/>
    </source>
</evidence>
<dbReference type="Gene3D" id="1.10.10.60">
    <property type="entry name" value="Homeodomain-like"/>
    <property type="match status" value="1"/>
</dbReference>
<evidence type="ECO:0000256" key="4">
    <source>
        <dbReference type="SAM" id="MobiDB-lite"/>
    </source>
</evidence>
<evidence type="ECO:0000256" key="3">
    <source>
        <dbReference type="ARBA" id="ARBA00023163"/>
    </source>
</evidence>
<dbReference type="EMBL" id="FOYR01000004">
    <property type="protein sequence ID" value="SFR73492.1"/>
    <property type="molecule type" value="Genomic_DNA"/>
</dbReference>
<name>A0A1I6J395_9MICO</name>
<organism evidence="6 7">
    <name type="scientific">Microbacterium azadirachtae</name>
    <dbReference type="NCBI Taxonomy" id="582680"/>
    <lineage>
        <taxon>Bacteria</taxon>
        <taxon>Bacillati</taxon>
        <taxon>Actinomycetota</taxon>
        <taxon>Actinomycetes</taxon>
        <taxon>Micrococcales</taxon>
        <taxon>Microbacteriaceae</taxon>
        <taxon>Microbacterium</taxon>
    </lineage>
</organism>
<keyword evidence="3" id="KW-0804">Transcription</keyword>
<dbReference type="GO" id="GO:0003700">
    <property type="term" value="F:DNA-binding transcription factor activity"/>
    <property type="evidence" value="ECO:0007669"/>
    <property type="project" value="InterPro"/>
</dbReference>
<evidence type="ECO:0000256" key="1">
    <source>
        <dbReference type="ARBA" id="ARBA00023015"/>
    </source>
</evidence>
<sequence>MPFDTRTFFGAEPRELGSGSLSRDFGMLRVRPGFDRSAVKVRVVIMPRVAIVDMTSGQLDAVVGRGTLRSAYPRAICIVLNGSMTYANANGKVRARPGEVLVLGDTDDDDNPAMYGFSGGFRGLLVLATGHFADSVEDGEAIRPPFASSLGDAFIAFLQSLVQMASNQTGVPSPATVKAAEDITSYIFSALTFDQQSTRAVSTHKSSDPFEQARAIIKSKAHLPALDPAMVAMQMSISVGHLHRIFAQRNGSVANEIRHQRTRLALEVLHDTRLQAVSIEAIARSVGFNSSRTLRRAVLAATGLTPTQIRKKHRRPEGRKSSPDLRR</sequence>
<dbReference type="SMART" id="SM00342">
    <property type="entry name" value="HTH_ARAC"/>
    <property type="match status" value="1"/>
</dbReference>
<evidence type="ECO:0000313" key="6">
    <source>
        <dbReference type="EMBL" id="SFR73492.1"/>
    </source>
</evidence>
<protein>
    <submittedName>
        <fullName evidence="6">AraC-type DNA-binding protein</fullName>
    </submittedName>
</protein>
<evidence type="ECO:0000313" key="7">
    <source>
        <dbReference type="Proteomes" id="UP000198877"/>
    </source>
</evidence>
<dbReference type="Proteomes" id="UP000198877">
    <property type="component" value="Unassembled WGS sequence"/>
</dbReference>
<dbReference type="GO" id="GO:0043565">
    <property type="term" value="F:sequence-specific DNA binding"/>
    <property type="evidence" value="ECO:0007669"/>
    <property type="project" value="InterPro"/>
</dbReference>
<feature type="compositionally biased region" description="Basic and acidic residues" evidence="4">
    <location>
        <begin position="318"/>
        <end position="327"/>
    </location>
</feature>
<dbReference type="InterPro" id="IPR018060">
    <property type="entry name" value="HTH_AraC"/>
</dbReference>